<evidence type="ECO:0000313" key="6">
    <source>
        <dbReference type="Proteomes" id="UP000266260"/>
    </source>
</evidence>
<dbReference type="SUPFAM" id="SSF53639">
    <property type="entry name" value="AraD/HMP-PK domain-like"/>
    <property type="match status" value="1"/>
</dbReference>
<dbReference type="InterPro" id="IPR050197">
    <property type="entry name" value="Aldolase_class_II_sugar_metab"/>
</dbReference>
<accession>A0A398CZD2</accession>
<dbReference type="Gene3D" id="3.40.225.10">
    <property type="entry name" value="Class II aldolase/adducin N-terminal domain"/>
    <property type="match status" value="1"/>
</dbReference>
<dbReference type="SMART" id="SM01007">
    <property type="entry name" value="Aldolase_II"/>
    <property type="match status" value="1"/>
</dbReference>
<dbReference type="AlphaFoldDB" id="A0A398CZD2"/>
<dbReference type="GO" id="GO:0019323">
    <property type="term" value="P:pentose catabolic process"/>
    <property type="evidence" value="ECO:0007669"/>
    <property type="project" value="TreeGrafter"/>
</dbReference>
<protein>
    <submittedName>
        <fullName evidence="5">Class II aldolase/adducin family protein</fullName>
    </submittedName>
</protein>
<evidence type="ECO:0000256" key="2">
    <source>
        <dbReference type="ARBA" id="ARBA00023239"/>
    </source>
</evidence>
<evidence type="ECO:0000313" key="4">
    <source>
        <dbReference type="EMBL" id="RIE06854.1"/>
    </source>
</evidence>
<sequence>MGNYEEAKQQVTTLCHNLVEKGYLMGTGGNVSVRIRGEHAFAITPSNYDYTIMTPADVCILRYNLTVLEGERKPSIESALHAAIYENRLDTNCVIHTHQLYASAFGLTKTPIPALYDEQARFLGKSVEIINYAPSGTGFLKHNVVIRLKNHCNAYILQNHGALCLGPDPDRTMFNVQLLEKCAVTYLLAICTEKKISRIPLPFREVAFAMLRKDQKKFENANEH</sequence>
<reference evidence="6 7" key="1">
    <citation type="submission" date="2018-09" db="EMBL/GenBank/DDBJ databases">
        <title>Discovery and Ecogenomic Context for Candidatus Cryosericales, a Global Caldiserica Order Active in Thawing Permafrost.</title>
        <authorList>
            <person name="Martinez M.A."/>
            <person name="Woodcroft B.J."/>
            <person name="Ignacio Espinoza J.C."/>
            <person name="Zayed A."/>
            <person name="Singleton C.M."/>
            <person name="Boyd J."/>
            <person name="Li Y.-F."/>
            <person name="Purvine S."/>
            <person name="Maughan H."/>
            <person name="Hodgkins S.B."/>
            <person name="Anderson D."/>
            <person name="Sederholm M."/>
            <person name="Temperton B."/>
            <person name="Saleska S.R."/>
            <person name="Tyson G.W."/>
            <person name="Rich V.I."/>
        </authorList>
    </citation>
    <scope>NUCLEOTIDE SEQUENCE [LARGE SCALE GENOMIC DNA]</scope>
    <source>
        <strain evidence="5 7">SMC5</strain>
        <strain evidence="4 6">SMC6</strain>
    </source>
</reference>
<dbReference type="PANTHER" id="PTHR22789">
    <property type="entry name" value="FUCULOSE PHOSPHATE ALDOLASE"/>
    <property type="match status" value="1"/>
</dbReference>
<evidence type="ECO:0000256" key="1">
    <source>
        <dbReference type="ARBA" id="ARBA00022723"/>
    </source>
</evidence>
<gene>
    <name evidence="5" type="ORF">SMC5_09395</name>
    <name evidence="4" type="ORF">SMC6_08260</name>
</gene>
<dbReference type="EMBL" id="QXIU01000227">
    <property type="protein sequence ID" value="RIE07590.1"/>
    <property type="molecule type" value="Genomic_DNA"/>
</dbReference>
<name>A0A398CZD2_9BACT</name>
<evidence type="ECO:0000313" key="7">
    <source>
        <dbReference type="Proteomes" id="UP000266489"/>
    </source>
</evidence>
<dbReference type="PANTHER" id="PTHR22789:SF0">
    <property type="entry name" value="3-OXO-TETRONATE 4-PHOSPHATE DECARBOXYLASE-RELATED"/>
    <property type="match status" value="1"/>
</dbReference>
<keyword evidence="1" id="KW-0479">Metal-binding</keyword>
<keyword evidence="2" id="KW-0456">Lyase</keyword>
<organism evidence="5 7">
    <name type="scientific">Candidatus Cryosericum odellii</name>
    <dbReference type="NCBI Taxonomy" id="2290917"/>
    <lineage>
        <taxon>Bacteria</taxon>
        <taxon>Pseudomonadati</taxon>
        <taxon>Caldisericota/Cryosericota group</taxon>
        <taxon>Candidatus Cryosericota</taxon>
        <taxon>Candidatus Cryosericia</taxon>
        <taxon>Candidatus Cryosericales</taxon>
        <taxon>Candidatus Cryosericaceae</taxon>
        <taxon>Candidatus Cryosericum</taxon>
    </lineage>
</organism>
<keyword evidence="6" id="KW-1185">Reference proteome</keyword>
<dbReference type="GO" id="GO:0046872">
    <property type="term" value="F:metal ion binding"/>
    <property type="evidence" value="ECO:0007669"/>
    <property type="project" value="UniProtKB-KW"/>
</dbReference>
<dbReference type="Proteomes" id="UP000266489">
    <property type="component" value="Unassembled WGS sequence"/>
</dbReference>
<dbReference type="InterPro" id="IPR036409">
    <property type="entry name" value="Aldolase_II/adducin_N_sf"/>
</dbReference>
<dbReference type="InterPro" id="IPR001303">
    <property type="entry name" value="Aldolase_II/adducin_N"/>
</dbReference>
<dbReference type="Pfam" id="PF00596">
    <property type="entry name" value="Aldolase_II"/>
    <property type="match status" value="1"/>
</dbReference>
<dbReference type="GO" id="GO:0005829">
    <property type="term" value="C:cytosol"/>
    <property type="evidence" value="ECO:0007669"/>
    <property type="project" value="TreeGrafter"/>
</dbReference>
<comment type="caution">
    <text evidence="5">The sequence shown here is derived from an EMBL/GenBank/DDBJ whole genome shotgun (WGS) entry which is preliminary data.</text>
</comment>
<dbReference type="OrthoDB" id="5291399at2"/>
<dbReference type="Proteomes" id="UP000266260">
    <property type="component" value="Unassembled WGS sequence"/>
</dbReference>
<feature type="domain" description="Class II aldolase/adducin N-terminal" evidence="3">
    <location>
        <begin position="9"/>
        <end position="187"/>
    </location>
</feature>
<evidence type="ECO:0000259" key="3">
    <source>
        <dbReference type="SMART" id="SM01007"/>
    </source>
</evidence>
<dbReference type="GO" id="GO:0016832">
    <property type="term" value="F:aldehyde-lyase activity"/>
    <property type="evidence" value="ECO:0007669"/>
    <property type="project" value="TreeGrafter"/>
</dbReference>
<dbReference type="EMBL" id="QXIT01000146">
    <property type="protein sequence ID" value="RIE06854.1"/>
    <property type="molecule type" value="Genomic_DNA"/>
</dbReference>
<proteinExistence type="predicted"/>
<accession>A0A398D6X4</accession>
<evidence type="ECO:0000313" key="5">
    <source>
        <dbReference type="EMBL" id="RIE07590.1"/>
    </source>
</evidence>
<dbReference type="RefSeq" id="WP_119120509.1">
    <property type="nucleotide sequence ID" value="NZ_QXIT01000146.1"/>
</dbReference>